<name>A0A7R9ASI0_TIMSH</name>
<comment type="subcellular location">
    <subcellularLocation>
        <location evidence="1">Chromosome</location>
    </subcellularLocation>
</comment>
<evidence type="ECO:0000256" key="3">
    <source>
        <dbReference type="ARBA" id="ARBA00022454"/>
    </source>
</evidence>
<keyword evidence="3" id="KW-0158">Chromosome</keyword>
<sequence length="760" mass="86650">MKVTGPIPPPIPYFSSYSLTVKSRGVCPPVVSPKSLELAYSAPPPWRQFGMVKESVSKQRLGIVSVINTRNQQRNQNRENALVVNIGTRSTVKSHRRKETITDLGLATLSLTKLNCLVSTNELEIVHPNFKTVLFLMWDLTEHSNDYVERVYHLVIHQLGKQHAEIRYSAFQICDELFRRSHVFRELLVSNLQYVMEVTAETCPDRPLPPPRAVALDLKKLALRIIQEWNEEFGDGYKKLRLGFNFLKHCKKVDFNALEMENSAERERQRELERRQNNLNNERIKKINNEIKDLEPEISSCVTALENCISLLLPSLDDFFVNEEDANRTLIEMPSSVKVKPSSLDCDSTEIRLESDKEIKINPYSVESQVRIGNDSDDDFKSASDSDDKEEQEQRGYINMREYGVLNSEYKIEVKLNPDDAGKVKVTQENAVIVENARDHAKLISNKYLPCVKKWVQIFTKASGNSDQLKKIIDLKRSLESAVAKYSEINLQTDNILAGSDSSDSDFEEDPTTALSTLSSIIANRSKTIKPIHKVNVNPKTENSSSIENLKTKNTLEVDPQPSTSRATSSEETRKAKLLAIAPKLPFDVDLYHWEDEKLTAPTMLAVKSEGARFWSSVSMDDLEEVPVPEGSASLRTRVIEFTGNFEPVKWACRFPLPSGKLCPRRDRRKCPFHGPIVARDAAGKCTNPQDEKTQETRLKEEQEKCPDWQDPQLLADIKVSSFKYVMSAMKRVARSLDAQDHKRFRDKYGDQFHYMYDTA</sequence>
<keyword evidence="4" id="KW-0479">Metal-binding</keyword>
<dbReference type="InterPro" id="IPR049431">
    <property type="entry name" value="UVSSA_C"/>
</dbReference>
<keyword evidence="6" id="KW-0863">Zinc-finger</keyword>
<evidence type="ECO:0000256" key="7">
    <source>
        <dbReference type="ARBA" id="ARBA00022833"/>
    </source>
</evidence>
<feature type="region of interest" description="Disordered" evidence="11">
    <location>
        <begin position="371"/>
        <end position="395"/>
    </location>
</feature>
<evidence type="ECO:0000256" key="8">
    <source>
        <dbReference type="ARBA" id="ARBA00023054"/>
    </source>
</evidence>
<dbReference type="GO" id="GO:0008270">
    <property type="term" value="F:zinc ion binding"/>
    <property type="evidence" value="ECO:0007669"/>
    <property type="project" value="UniProtKB-KW"/>
</dbReference>
<accession>A0A7R9ASI0</accession>
<comment type="similarity">
    <text evidence="2">Belongs to the UVSSA family.</text>
</comment>
<evidence type="ECO:0000313" key="13">
    <source>
        <dbReference type="EMBL" id="CAD7259552.1"/>
    </source>
</evidence>
<evidence type="ECO:0000256" key="10">
    <source>
        <dbReference type="SAM" id="Coils"/>
    </source>
</evidence>
<dbReference type="PANTHER" id="PTHR28670:SF1">
    <property type="entry name" value="UV-STIMULATED SCAFFOLD PROTEIN A"/>
    <property type="match status" value="1"/>
</dbReference>
<evidence type="ECO:0000256" key="6">
    <source>
        <dbReference type="ARBA" id="ARBA00022771"/>
    </source>
</evidence>
<gene>
    <name evidence="13" type="ORF">TSIB3V08_LOCUS3756</name>
</gene>
<dbReference type="Pfam" id="PF20867">
    <property type="entry name" value="UVSSA_N"/>
    <property type="match status" value="1"/>
</dbReference>
<evidence type="ECO:0000256" key="4">
    <source>
        <dbReference type="ARBA" id="ARBA00022723"/>
    </source>
</evidence>
<dbReference type="PANTHER" id="PTHR28670">
    <property type="entry name" value="UV-STIMULATED SCAFFOLD PROTEIN A"/>
    <property type="match status" value="1"/>
</dbReference>
<evidence type="ECO:0000256" key="11">
    <source>
        <dbReference type="SAM" id="MobiDB-lite"/>
    </source>
</evidence>
<reference evidence="13" key="1">
    <citation type="submission" date="2020-11" db="EMBL/GenBank/DDBJ databases">
        <authorList>
            <person name="Tran Van P."/>
        </authorList>
    </citation>
    <scope>NUCLEOTIDE SEQUENCE</scope>
</reference>
<dbReference type="InterPro" id="IPR049408">
    <property type="entry name" value="UVSSA_N_a-solenoid_rpt"/>
</dbReference>
<feature type="region of interest" description="Disordered" evidence="11">
    <location>
        <begin position="537"/>
        <end position="573"/>
    </location>
</feature>
<keyword evidence="8 10" id="KW-0175">Coiled coil</keyword>
<evidence type="ECO:0000256" key="2">
    <source>
        <dbReference type="ARBA" id="ARBA00009240"/>
    </source>
</evidence>
<proteinExistence type="inferred from homology"/>
<dbReference type="EMBL" id="OC001270">
    <property type="protein sequence ID" value="CAD7259552.1"/>
    <property type="molecule type" value="Genomic_DNA"/>
</dbReference>
<dbReference type="Pfam" id="PF09740">
    <property type="entry name" value="DUF2043"/>
    <property type="match status" value="1"/>
</dbReference>
<feature type="domain" description="UV-stimulated scaffold protein A C-terminal" evidence="12">
    <location>
        <begin position="582"/>
        <end position="688"/>
    </location>
</feature>
<evidence type="ECO:0000256" key="1">
    <source>
        <dbReference type="ARBA" id="ARBA00004286"/>
    </source>
</evidence>
<dbReference type="GO" id="GO:0000993">
    <property type="term" value="F:RNA polymerase II complex binding"/>
    <property type="evidence" value="ECO:0007669"/>
    <property type="project" value="TreeGrafter"/>
</dbReference>
<keyword evidence="9" id="KW-0234">DNA repair</keyword>
<organism evidence="13">
    <name type="scientific">Timema shepardi</name>
    <name type="common">Walking stick</name>
    <dbReference type="NCBI Taxonomy" id="629360"/>
    <lineage>
        <taxon>Eukaryota</taxon>
        <taxon>Metazoa</taxon>
        <taxon>Ecdysozoa</taxon>
        <taxon>Arthropoda</taxon>
        <taxon>Hexapoda</taxon>
        <taxon>Insecta</taxon>
        <taxon>Pterygota</taxon>
        <taxon>Neoptera</taxon>
        <taxon>Polyneoptera</taxon>
        <taxon>Phasmatodea</taxon>
        <taxon>Timematodea</taxon>
        <taxon>Timematoidea</taxon>
        <taxon>Timematidae</taxon>
        <taxon>Timema</taxon>
    </lineage>
</organism>
<keyword evidence="7" id="KW-0862">Zinc</keyword>
<dbReference type="GO" id="GO:0005694">
    <property type="term" value="C:chromosome"/>
    <property type="evidence" value="ECO:0007669"/>
    <property type="project" value="UniProtKB-SubCell"/>
</dbReference>
<dbReference type="AlphaFoldDB" id="A0A7R9ASI0"/>
<evidence type="ECO:0000256" key="5">
    <source>
        <dbReference type="ARBA" id="ARBA00022763"/>
    </source>
</evidence>
<feature type="compositionally biased region" description="Polar residues" evidence="11">
    <location>
        <begin position="538"/>
        <end position="549"/>
    </location>
</feature>
<evidence type="ECO:0000259" key="12">
    <source>
        <dbReference type="Pfam" id="PF09740"/>
    </source>
</evidence>
<protein>
    <recommendedName>
        <fullName evidence="12">UV-stimulated scaffold protein A C-terminal domain-containing protein</fullName>
    </recommendedName>
</protein>
<dbReference type="GO" id="GO:0006283">
    <property type="term" value="P:transcription-coupled nucleotide-excision repair"/>
    <property type="evidence" value="ECO:0007669"/>
    <property type="project" value="TreeGrafter"/>
</dbReference>
<keyword evidence="5" id="KW-0227">DNA damage</keyword>
<feature type="coiled-coil region" evidence="10">
    <location>
        <begin position="255"/>
        <end position="289"/>
    </location>
</feature>
<evidence type="ECO:0000256" key="9">
    <source>
        <dbReference type="ARBA" id="ARBA00023204"/>
    </source>
</evidence>
<dbReference type="GO" id="GO:0009411">
    <property type="term" value="P:response to UV"/>
    <property type="evidence" value="ECO:0007669"/>
    <property type="project" value="InterPro"/>
</dbReference>
<dbReference type="InterPro" id="IPR018610">
    <property type="entry name" value="UVSSA"/>
</dbReference>